<evidence type="ECO:0000313" key="1">
    <source>
        <dbReference type="EMBL" id="NEE19642.1"/>
    </source>
</evidence>
<protein>
    <submittedName>
        <fullName evidence="1">Uncharacterized protein</fullName>
    </submittedName>
</protein>
<accession>A0A6G3XPY1</accession>
<name>A0A6G3XPY1_9ACTN</name>
<reference evidence="1" key="1">
    <citation type="submission" date="2020-01" db="EMBL/GenBank/DDBJ databases">
        <title>Insect and environment-associated Actinomycetes.</title>
        <authorList>
            <person name="Currrie C."/>
            <person name="Chevrette M."/>
            <person name="Carlson C."/>
            <person name="Stubbendieck R."/>
            <person name="Wendt-Pienkowski E."/>
        </authorList>
    </citation>
    <scope>NUCLEOTIDE SEQUENCE</scope>
    <source>
        <strain evidence="1">SID7499</strain>
    </source>
</reference>
<organism evidence="1">
    <name type="scientific">Streptomyces sp. SID7499</name>
    <dbReference type="NCBI Taxonomy" id="2706086"/>
    <lineage>
        <taxon>Bacteria</taxon>
        <taxon>Bacillati</taxon>
        <taxon>Actinomycetota</taxon>
        <taxon>Actinomycetes</taxon>
        <taxon>Kitasatosporales</taxon>
        <taxon>Streptomycetaceae</taxon>
        <taxon>Streptomyces</taxon>
    </lineage>
</organism>
<feature type="non-terminal residue" evidence="1">
    <location>
        <position position="1"/>
    </location>
</feature>
<feature type="non-terminal residue" evidence="1">
    <location>
        <position position="86"/>
    </location>
</feature>
<comment type="caution">
    <text evidence="1">The sequence shown here is derived from an EMBL/GenBank/DDBJ whole genome shotgun (WGS) entry which is preliminary data.</text>
</comment>
<gene>
    <name evidence="1" type="ORF">G3M58_75895</name>
</gene>
<dbReference type="AlphaFoldDB" id="A0A6G3XPY1"/>
<proteinExistence type="predicted"/>
<sequence>SDLSAIKKWWRTLGGDGFAVLPPPTRSRYTQSDGHEDAAEMFATRSLPTSTSFAYWHWQSHSAFDRSGGLEGELYVHWGGDHATVA</sequence>
<dbReference type="EMBL" id="JAAGMN010008160">
    <property type="protein sequence ID" value="NEE19642.1"/>
    <property type="molecule type" value="Genomic_DNA"/>
</dbReference>